<feature type="compositionally biased region" description="Basic and acidic residues" evidence="1">
    <location>
        <begin position="9"/>
        <end position="30"/>
    </location>
</feature>
<comment type="caution">
    <text evidence="2">The sequence shown here is derived from an EMBL/GenBank/DDBJ whole genome shotgun (WGS) entry which is preliminary data.</text>
</comment>
<proteinExistence type="predicted"/>
<evidence type="ECO:0000313" key="3">
    <source>
        <dbReference type="Proteomes" id="UP000218231"/>
    </source>
</evidence>
<dbReference type="Proteomes" id="UP000218231">
    <property type="component" value="Unassembled WGS sequence"/>
</dbReference>
<keyword evidence="3" id="KW-1185">Reference proteome</keyword>
<dbReference type="AlphaFoldDB" id="A0A2A2K4B4"/>
<evidence type="ECO:0000313" key="2">
    <source>
        <dbReference type="EMBL" id="PAV68720.1"/>
    </source>
</evidence>
<feature type="region of interest" description="Disordered" evidence="1">
    <location>
        <begin position="1"/>
        <end position="30"/>
    </location>
</feature>
<gene>
    <name evidence="2" type="ORF">WR25_15139</name>
</gene>
<protein>
    <recommendedName>
        <fullName evidence="4">BZIP domain-containing protein</fullName>
    </recommendedName>
</protein>
<name>A0A2A2K4B4_9BILA</name>
<organism evidence="2 3">
    <name type="scientific">Diploscapter pachys</name>
    <dbReference type="NCBI Taxonomy" id="2018661"/>
    <lineage>
        <taxon>Eukaryota</taxon>
        <taxon>Metazoa</taxon>
        <taxon>Ecdysozoa</taxon>
        <taxon>Nematoda</taxon>
        <taxon>Chromadorea</taxon>
        <taxon>Rhabditida</taxon>
        <taxon>Rhabditina</taxon>
        <taxon>Rhabditomorpha</taxon>
        <taxon>Rhabditoidea</taxon>
        <taxon>Rhabditidae</taxon>
        <taxon>Diploscapter</taxon>
    </lineage>
</organism>
<feature type="compositionally biased region" description="Polar residues" evidence="1">
    <location>
        <begin position="253"/>
        <end position="268"/>
    </location>
</feature>
<dbReference type="EMBL" id="LIAE01009702">
    <property type="protein sequence ID" value="PAV68720.1"/>
    <property type="molecule type" value="Genomic_DNA"/>
</dbReference>
<evidence type="ECO:0008006" key="4">
    <source>
        <dbReference type="Google" id="ProtNLM"/>
    </source>
</evidence>
<sequence>MPRVTRSSIRADEDHRPLSRESKKTLDNRRAAQKFRQKQKFLIENYYKLAKINLHEVIKMNHTMVSMLNSYGTQAEIKFECIETPRCLEECCIQNYVDKLAERKLPSPCPASAIGPKIEYDYPQSPNPMIGVPASEPYSSPHFSIHCDQYYVGDSDSYRPNSNASCYSGSSRHSLVELDSAPNSIPPIHDIYANESPKRPNDMQLLDKSIADNYLNPLNSAMSYTTIADMITPTLNSAESRMDNHNKPEENGQHNAFSTIPKNIYNNL</sequence>
<evidence type="ECO:0000256" key="1">
    <source>
        <dbReference type="SAM" id="MobiDB-lite"/>
    </source>
</evidence>
<reference evidence="2 3" key="1">
    <citation type="journal article" date="2017" name="Curr. Biol.">
        <title>Genome architecture and evolution of a unichromosomal asexual nematode.</title>
        <authorList>
            <person name="Fradin H."/>
            <person name="Zegar C."/>
            <person name="Gutwein M."/>
            <person name="Lucas J."/>
            <person name="Kovtun M."/>
            <person name="Corcoran D."/>
            <person name="Baugh L.R."/>
            <person name="Kiontke K."/>
            <person name="Gunsalus K."/>
            <person name="Fitch D.H."/>
            <person name="Piano F."/>
        </authorList>
    </citation>
    <scope>NUCLEOTIDE SEQUENCE [LARGE SCALE GENOMIC DNA]</scope>
    <source>
        <strain evidence="2">PF1309</strain>
    </source>
</reference>
<feature type="region of interest" description="Disordered" evidence="1">
    <location>
        <begin position="245"/>
        <end position="268"/>
    </location>
</feature>
<accession>A0A2A2K4B4</accession>